<sequence>MDYQKTASAILQYVGGQDNVVHLGHCATRLRFTLHNDNKVETKDLMKIEGVLKIVKSGGQTQVVIGSDVVEVYEQLMKMGNFGSANSNEKPKGKRKIGATVLDFIVSVFQPLIPAMAGAGILKSILFLLTALNVLSEQDHVYLILRYISDSVYYFLPILVAITVANKLKVNPIVAAAAMSILLFPNMTTLMGEGATFLTFDITNVNYSSQLFPSILGVIFYSYMEKFFTKVSPKAVRVFFIPMMSLLLTVPFTLIVLGPIGFTLGVWFTNLILFLFNNVGWVAVGLLATSLPFMVATGMHKATTPYAVSSLSSLGKEALMLPALLAHNMSESGASLAVALRSKDTQQKSVALSGGISAFFGITEPALYGITLQNKRVLGTVITSSLIGGLFVGFFGLAGFTLVTPGIASISMFIDPDNGMNIIYALIGLVISFITSFVLTFFFWKATDRKEENIDLVETEKADKTSETSVITDQNNEITINNKIKLYQPVSGAVIPITEVNDDVFSSKAMGEGIAVIPDAGQLVAPADGTIKMVFNTNHALGMETEDGVELLFHIGIDTVQLDGKYFESHVKEGDEVKTGDLLVTFETDKIVEAGFDTTTMIVITNQK</sequence>
<dbReference type="Gene3D" id="2.70.70.10">
    <property type="entry name" value="Glucose Permease (Domain IIA)"/>
    <property type="match status" value="1"/>
</dbReference>
<feature type="transmembrane region" description="Helical" evidence="12">
    <location>
        <begin position="377"/>
        <end position="402"/>
    </location>
</feature>
<feature type="transmembrane region" description="Helical" evidence="12">
    <location>
        <begin position="141"/>
        <end position="163"/>
    </location>
</feature>
<dbReference type="PROSITE" id="PS51098">
    <property type="entry name" value="PTS_EIIB_TYPE_1"/>
    <property type="match status" value="1"/>
</dbReference>
<feature type="transmembrane region" description="Helical" evidence="12">
    <location>
        <begin position="170"/>
        <end position="187"/>
    </location>
</feature>
<dbReference type="InterPro" id="IPR013013">
    <property type="entry name" value="PTS_EIIC_1"/>
</dbReference>
<feature type="transmembrane region" description="Helical" evidence="12">
    <location>
        <begin position="422"/>
        <end position="444"/>
    </location>
</feature>
<keyword evidence="8" id="KW-0418">Kinase</keyword>
<keyword evidence="5" id="KW-0808">Transferase</keyword>
<dbReference type="Pfam" id="PF00367">
    <property type="entry name" value="PTS_EIIB"/>
    <property type="match status" value="1"/>
</dbReference>
<dbReference type="GO" id="GO:0090589">
    <property type="term" value="F:protein-phosphocysteine-trehalose phosphotransferase system transporter activity"/>
    <property type="evidence" value="ECO:0007669"/>
    <property type="project" value="TreeGrafter"/>
</dbReference>
<dbReference type="InterPro" id="IPR001996">
    <property type="entry name" value="PTS_IIB_1"/>
</dbReference>
<dbReference type="FunFam" id="3.30.1360.60:FF:000001">
    <property type="entry name" value="PTS system glucose-specific IIBC component PtsG"/>
    <property type="match status" value="1"/>
</dbReference>
<accession>A0A1H9U0J4</accession>
<dbReference type="PANTHER" id="PTHR30175:SF1">
    <property type="entry name" value="PTS SYSTEM ARBUTIN-, CELLOBIOSE-, AND SALICIN-SPECIFIC EIIBC COMPONENT-RELATED"/>
    <property type="match status" value="1"/>
</dbReference>
<keyword evidence="2" id="KW-0813">Transport</keyword>
<keyword evidence="7 12" id="KW-0812">Transmembrane</keyword>
<dbReference type="PROSITE" id="PS51093">
    <property type="entry name" value="PTS_EIIA_TYPE_1"/>
    <property type="match status" value="1"/>
</dbReference>
<proteinExistence type="predicted"/>
<dbReference type="Proteomes" id="UP000199687">
    <property type="component" value="Unassembled WGS sequence"/>
</dbReference>
<dbReference type="InterPro" id="IPR018113">
    <property type="entry name" value="PTrfase_EIIB_Cys"/>
</dbReference>
<keyword evidence="6" id="KW-0598">Phosphotransferase system</keyword>
<keyword evidence="17" id="KW-1185">Reference proteome</keyword>
<dbReference type="GO" id="GO:0009401">
    <property type="term" value="P:phosphoenolpyruvate-dependent sugar phosphotransferase system"/>
    <property type="evidence" value="ECO:0007669"/>
    <property type="project" value="UniProtKB-KW"/>
</dbReference>
<dbReference type="CDD" id="cd00212">
    <property type="entry name" value="PTS_IIB_glc"/>
    <property type="match status" value="1"/>
</dbReference>
<evidence type="ECO:0000256" key="1">
    <source>
        <dbReference type="ARBA" id="ARBA00004651"/>
    </source>
</evidence>
<evidence type="ECO:0000256" key="9">
    <source>
        <dbReference type="ARBA" id="ARBA00022989"/>
    </source>
</evidence>
<dbReference type="GO" id="GO:0016301">
    <property type="term" value="F:kinase activity"/>
    <property type="evidence" value="ECO:0007669"/>
    <property type="project" value="UniProtKB-KW"/>
</dbReference>
<gene>
    <name evidence="16" type="ORF">SAMN04487944_11595</name>
</gene>
<evidence type="ECO:0000256" key="2">
    <source>
        <dbReference type="ARBA" id="ARBA00022448"/>
    </source>
</evidence>
<feature type="domain" description="PTS EIIB type-1" evidence="14">
    <location>
        <begin position="4"/>
        <end position="86"/>
    </location>
</feature>
<evidence type="ECO:0000256" key="5">
    <source>
        <dbReference type="ARBA" id="ARBA00022679"/>
    </source>
</evidence>
<dbReference type="PROSITE" id="PS00371">
    <property type="entry name" value="PTS_EIIA_TYPE_1_HIS"/>
    <property type="match status" value="1"/>
</dbReference>
<name>A0A1H9U0J4_9BACI</name>
<dbReference type="InterPro" id="IPR050558">
    <property type="entry name" value="PTS_Sugar-Specific_Components"/>
</dbReference>
<organism evidence="16 17">
    <name type="scientific">Gracilibacillus ureilyticus</name>
    <dbReference type="NCBI Taxonomy" id="531814"/>
    <lineage>
        <taxon>Bacteria</taxon>
        <taxon>Bacillati</taxon>
        <taxon>Bacillota</taxon>
        <taxon>Bacilli</taxon>
        <taxon>Bacillales</taxon>
        <taxon>Bacillaceae</taxon>
        <taxon>Gracilibacillus</taxon>
    </lineage>
</organism>
<dbReference type="FunFam" id="2.70.70.10:FF:000001">
    <property type="entry name" value="PTS system glucose-specific IIA component"/>
    <property type="match status" value="1"/>
</dbReference>
<dbReference type="NCBIfam" id="TIGR01995">
    <property type="entry name" value="PTS-II-ABC-beta"/>
    <property type="match status" value="1"/>
</dbReference>
<evidence type="ECO:0000256" key="12">
    <source>
        <dbReference type="SAM" id="Phobius"/>
    </source>
</evidence>
<evidence type="ECO:0000259" key="13">
    <source>
        <dbReference type="PROSITE" id="PS51093"/>
    </source>
</evidence>
<keyword evidence="4" id="KW-0762">Sugar transport</keyword>
<feature type="domain" description="PTS EIIA type-1" evidence="13">
    <location>
        <begin position="502"/>
        <end position="606"/>
    </location>
</feature>
<comment type="subcellular location">
    <subcellularLocation>
        <location evidence="1">Cell membrane</location>
        <topology evidence="1">Multi-pass membrane protein</topology>
    </subcellularLocation>
</comment>
<feature type="transmembrane region" description="Helical" evidence="12">
    <location>
        <begin position="236"/>
        <end position="260"/>
    </location>
</feature>
<keyword evidence="3" id="KW-1003">Cell membrane</keyword>
<reference evidence="16 17" key="1">
    <citation type="submission" date="2016-10" db="EMBL/GenBank/DDBJ databases">
        <authorList>
            <person name="de Groot N.N."/>
        </authorList>
    </citation>
    <scope>NUCLEOTIDE SEQUENCE [LARGE SCALE GENOMIC DNA]</scope>
    <source>
        <strain evidence="16 17">CGMCC 1.7727</strain>
    </source>
</reference>
<keyword evidence="9 12" id="KW-1133">Transmembrane helix</keyword>
<dbReference type="InterPro" id="IPR003352">
    <property type="entry name" value="PTS_EIIC"/>
</dbReference>
<dbReference type="PROSITE" id="PS51103">
    <property type="entry name" value="PTS_EIIC_TYPE_1"/>
    <property type="match status" value="1"/>
</dbReference>
<dbReference type="SUPFAM" id="SSF55604">
    <property type="entry name" value="Glucose permease domain IIB"/>
    <property type="match status" value="1"/>
</dbReference>
<dbReference type="RefSeq" id="WP_089742323.1">
    <property type="nucleotide sequence ID" value="NZ_FOGL01000015.1"/>
</dbReference>
<evidence type="ECO:0000259" key="14">
    <source>
        <dbReference type="PROSITE" id="PS51098"/>
    </source>
</evidence>
<dbReference type="InterPro" id="IPR011055">
    <property type="entry name" value="Dup_hybrid_motif"/>
</dbReference>
<evidence type="ECO:0000256" key="3">
    <source>
        <dbReference type="ARBA" id="ARBA00022475"/>
    </source>
</evidence>
<evidence type="ECO:0000256" key="7">
    <source>
        <dbReference type="ARBA" id="ARBA00022692"/>
    </source>
</evidence>
<evidence type="ECO:0000256" key="4">
    <source>
        <dbReference type="ARBA" id="ARBA00022597"/>
    </source>
</evidence>
<evidence type="ECO:0000313" key="17">
    <source>
        <dbReference type="Proteomes" id="UP000199687"/>
    </source>
</evidence>
<dbReference type="GO" id="GO:0015771">
    <property type="term" value="P:trehalose transport"/>
    <property type="evidence" value="ECO:0007669"/>
    <property type="project" value="TreeGrafter"/>
</dbReference>
<feature type="domain" description="PTS EIIC type-1" evidence="15">
    <location>
        <begin position="103"/>
        <end position="459"/>
    </location>
</feature>
<evidence type="ECO:0008006" key="18">
    <source>
        <dbReference type="Google" id="ProtNLM"/>
    </source>
</evidence>
<dbReference type="Gene3D" id="3.30.1360.60">
    <property type="entry name" value="Glucose permease domain IIB"/>
    <property type="match status" value="1"/>
</dbReference>
<evidence type="ECO:0000313" key="16">
    <source>
        <dbReference type="EMBL" id="SES02687.1"/>
    </source>
</evidence>
<evidence type="ECO:0000259" key="15">
    <source>
        <dbReference type="PROSITE" id="PS51103"/>
    </source>
</evidence>
<dbReference type="Pfam" id="PF02378">
    <property type="entry name" value="PTS_EIIC"/>
    <property type="match status" value="1"/>
</dbReference>
<dbReference type="AlphaFoldDB" id="A0A1H9U0J4"/>
<dbReference type="EMBL" id="FOGL01000015">
    <property type="protein sequence ID" value="SES02687.1"/>
    <property type="molecule type" value="Genomic_DNA"/>
</dbReference>
<feature type="transmembrane region" description="Helical" evidence="12">
    <location>
        <begin position="207"/>
        <end position="224"/>
    </location>
</feature>
<dbReference type="PROSITE" id="PS01035">
    <property type="entry name" value="PTS_EIIB_TYPE_1_CYS"/>
    <property type="match status" value="1"/>
</dbReference>
<dbReference type="InterPro" id="IPR036878">
    <property type="entry name" value="Glu_permease_IIB"/>
</dbReference>
<evidence type="ECO:0000256" key="8">
    <source>
        <dbReference type="ARBA" id="ARBA00022777"/>
    </source>
</evidence>
<dbReference type="SUPFAM" id="SSF51261">
    <property type="entry name" value="Duplicated hybrid motif"/>
    <property type="match status" value="1"/>
</dbReference>
<feature type="transmembrane region" description="Helical" evidence="12">
    <location>
        <begin position="101"/>
        <end position="129"/>
    </location>
</feature>
<evidence type="ECO:0000256" key="6">
    <source>
        <dbReference type="ARBA" id="ARBA00022683"/>
    </source>
</evidence>
<dbReference type="Pfam" id="PF00358">
    <property type="entry name" value="PTS_EIIA_1"/>
    <property type="match status" value="1"/>
</dbReference>
<dbReference type="InterPro" id="IPR011297">
    <property type="entry name" value="PTS_IIABC_b_glu"/>
</dbReference>
<evidence type="ECO:0000256" key="11">
    <source>
        <dbReference type="PROSITE-ProRule" id="PRU00421"/>
    </source>
</evidence>
<dbReference type="PANTHER" id="PTHR30175">
    <property type="entry name" value="PHOSPHOTRANSFERASE SYSTEM TRANSPORT PROTEIN"/>
    <property type="match status" value="1"/>
</dbReference>
<dbReference type="STRING" id="531814.SAMN04487944_11595"/>
<feature type="transmembrane region" description="Helical" evidence="12">
    <location>
        <begin position="266"/>
        <end position="291"/>
    </location>
</feature>
<protein>
    <recommendedName>
        <fullName evidence="18">PTS system, beta-glucosides-specific IIC component</fullName>
    </recommendedName>
</protein>
<feature type="active site" description="Phosphocysteine intermediate; for EIIB activity" evidence="11">
    <location>
        <position position="26"/>
    </location>
</feature>
<dbReference type="NCBIfam" id="TIGR00830">
    <property type="entry name" value="PTBA"/>
    <property type="match status" value="1"/>
</dbReference>
<dbReference type="OrthoDB" id="9769191at2"/>
<dbReference type="GO" id="GO:0005886">
    <property type="term" value="C:plasma membrane"/>
    <property type="evidence" value="ECO:0007669"/>
    <property type="project" value="UniProtKB-SubCell"/>
</dbReference>
<evidence type="ECO:0000256" key="10">
    <source>
        <dbReference type="ARBA" id="ARBA00023136"/>
    </source>
</evidence>
<dbReference type="GO" id="GO:0008982">
    <property type="term" value="F:protein-N(PI)-phosphohistidine-sugar phosphotransferase activity"/>
    <property type="evidence" value="ECO:0007669"/>
    <property type="project" value="InterPro"/>
</dbReference>
<dbReference type="InterPro" id="IPR001127">
    <property type="entry name" value="PTS_EIIA_1_perm"/>
</dbReference>
<keyword evidence="10 12" id="KW-0472">Membrane</keyword>